<dbReference type="eggNOG" id="KOG2335">
    <property type="taxonomic scope" value="Eukaryota"/>
</dbReference>
<evidence type="ECO:0000256" key="2">
    <source>
        <dbReference type="ARBA" id="ARBA00022630"/>
    </source>
</evidence>
<feature type="binding site" evidence="18">
    <location>
        <position position="86"/>
    </location>
    <ligand>
        <name>FMN</name>
        <dbReference type="ChEBI" id="CHEBI:58210"/>
    </ligand>
</feature>
<organism evidence="20 21">
    <name type="scientific">Candida maltosa (strain Xu316)</name>
    <name type="common">Yeast</name>
    <dbReference type="NCBI Taxonomy" id="1245528"/>
    <lineage>
        <taxon>Eukaryota</taxon>
        <taxon>Fungi</taxon>
        <taxon>Dikarya</taxon>
        <taxon>Ascomycota</taxon>
        <taxon>Saccharomycotina</taxon>
        <taxon>Pichiomycetes</taxon>
        <taxon>Debaryomycetaceae</taxon>
        <taxon>Candida/Lodderomyces clade</taxon>
        <taxon>Candida</taxon>
    </lineage>
</organism>
<dbReference type="GO" id="GO:0106414">
    <property type="term" value="F:mRNA dihydrouridine synthase activity"/>
    <property type="evidence" value="ECO:0007669"/>
    <property type="project" value="RHEA"/>
</dbReference>
<comment type="function">
    <text evidence="16">Catalyzes the synthesis of dihydrouridine, a modified base found in the D-loop of most tRNAs.</text>
</comment>
<dbReference type="InterPro" id="IPR001269">
    <property type="entry name" value="DUS_fam"/>
</dbReference>
<dbReference type="InterPro" id="IPR018517">
    <property type="entry name" value="tRNA_hU_synthase_CS"/>
</dbReference>
<sequence length="343" mass="38564">MPTKQLRDLKYRPTEIIKKCKEEGRPAYIAGPMVRYSKLPFRELCRFYNVDIVYTPMILAREFVRNEIARYTDFTTNEADRSVIVQVGVNNVDDFMKFVEMIHPYVDAIGINCGCPIKEQVREGIGAALMSQPDLVADLVRTAKEKYGDAICIDTKIRIHSDINQTIEFVKKVVDAGTDMITVHGRTKNTRSSVPVNLDAIKVVCDTVGSTIPVIANGDCFTLDDFIKIASYTGVDGVMSARGVLSNPALFTGLDKTPWSAVEMFMHLATSYGLPYKLVQYQVAHLLEDIIPKKILKKINEQQNMADLIDCLDEHFVLKRKGEKGFATSVEPQWNLELTSLTI</sequence>
<dbReference type="STRING" id="1245528.M3J313"/>
<evidence type="ECO:0000256" key="9">
    <source>
        <dbReference type="ARBA" id="ARBA00048342"/>
    </source>
</evidence>
<dbReference type="OMA" id="QRPHHDI"/>
<name>M3J313_CANMX</name>
<keyword evidence="3 16" id="KW-0288">FMN</keyword>
<evidence type="ECO:0000313" key="20">
    <source>
        <dbReference type="EMBL" id="EMG46283.1"/>
    </source>
</evidence>
<comment type="caution">
    <text evidence="20">The sequence shown here is derived from an EMBL/GenBank/DDBJ whole genome shotgun (WGS) entry which is preliminary data.</text>
</comment>
<evidence type="ECO:0000256" key="1">
    <source>
        <dbReference type="ARBA" id="ARBA00001917"/>
    </source>
</evidence>
<comment type="catalytic activity">
    <reaction evidence="13">
        <text>5,6-dihydrouridine(20b) in tRNA + NAD(+) = uridine(20b) in tRNA + NADH + H(+)</text>
        <dbReference type="Rhea" id="RHEA:53352"/>
        <dbReference type="Rhea" id="RHEA-COMP:13537"/>
        <dbReference type="Rhea" id="RHEA-COMP:13538"/>
        <dbReference type="ChEBI" id="CHEBI:15378"/>
        <dbReference type="ChEBI" id="CHEBI:57540"/>
        <dbReference type="ChEBI" id="CHEBI:57945"/>
        <dbReference type="ChEBI" id="CHEBI:65315"/>
        <dbReference type="ChEBI" id="CHEBI:74443"/>
        <dbReference type="EC" id="1.3.1.90"/>
    </reaction>
    <physiologicalReaction direction="right-to-left" evidence="13">
        <dbReference type="Rhea" id="RHEA:53354"/>
    </physiologicalReaction>
</comment>
<evidence type="ECO:0000256" key="15">
    <source>
        <dbReference type="ARBA" id="ARBA00060741"/>
    </source>
</evidence>
<dbReference type="CDD" id="cd02801">
    <property type="entry name" value="DUS_like_FMN"/>
    <property type="match status" value="1"/>
</dbReference>
<reference evidence="20 21" key="1">
    <citation type="submission" date="2013-02" db="EMBL/GenBank/DDBJ databases">
        <title>Genome sequence of Candida maltosa Xu316, a potential industrial strain for xylitol and ethanol production.</title>
        <authorList>
            <person name="Yu J."/>
            <person name="Wang Q."/>
            <person name="Geng X."/>
            <person name="Bao W."/>
            <person name="He P."/>
            <person name="Cai J."/>
        </authorList>
    </citation>
    <scope>NUCLEOTIDE SEQUENCE [LARGE SCALE GENOMIC DNA]</scope>
    <source>
        <strain evidence="21">Xu316</strain>
    </source>
</reference>
<accession>M3J313</accession>
<keyword evidence="4" id="KW-0507">mRNA processing</keyword>
<evidence type="ECO:0000256" key="16">
    <source>
        <dbReference type="PIRNR" id="PIRNR006621"/>
    </source>
</evidence>
<dbReference type="PIRSF" id="PIRSF006621">
    <property type="entry name" value="Dus"/>
    <property type="match status" value="1"/>
</dbReference>
<dbReference type="Pfam" id="PF01207">
    <property type="entry name" value="Dus"/>
    <property type="match status" value="1"/>
</dbReference>
<evidence type="ECO:0000313" key="21">
    <source>
        <dbReference type="Proteomes" id="UP000011777"/>
    </source>
</evidence>
<feature type="domain" description="DUS-like FMN-binding" evidence="19">
    <location>
        <begin position="29"/>
        <end position="331"/>
    </location>
</feature>
<dbReference type="InterPro" id="IPR013785">
    <property type="entry name" value="Aldolase_TIM"/>
</dbReference>
<feature type="binding site" evidence="18">
    <location>
        <position position="184"/>
    </location>
    <ligand>
        <name>FMN</name>
        <dbReference type="ChEBI" id="CHEBI:58210"/>
    </ligand>
</feature>
<dbReference type="GO" id="GO:0102266">
    <property type="term" value="F:tRNA-dihydrouridine20a synthase activity"/>
    <property type="evidence" value="ECO:0007669"/>
    <property type="project" value="UniProtKB-EC"/>
</dbReference>
<keyword evidence="5 16" id="KW-0819">tRNA processing</keyword>
<evidence type="ECO:0000259" key="19">
    <source>
        <dbReference type="Pfam" id="PF01207"/>
    </source>
</evidence>
<evidence type="ECO:0000256" key="10">
    <source>
        <dbReference type="ARBA" id="ARBA00049447"/>
    </source>
</evidence>
<dbReference type="AlphaFoldDB" id="M3J313"/>
<keyword evidence="8" id="KW-0520">NAD</keyword>
<evidence type="ECO:0000256" key="7">
    <source>
        <dbReference type="ARBA" id="ARBA00023002"/>
    </source>
</evidence>
<dbReference type="PROSITE" id="PS01136">
    <property type="entry name" value="UPF0034"/>
    <property type="match status" value="1"/>
</dbReference>
<dbReference type="OrthoDB" id="9977870at2759"/>
<dbReference type="HOGENOM" id="CLU_013299_4_0_1"/>
<feature type="active site" description="Proton donor" evidence="17">
    <location>
        <position position="115"/>
    </location>
</feature>
<protein>
    <recommendedName>
        <fullName evidence="16">tRNA-dihydrouridine synthase</fullName>
        <ecNumber evidence="16">1.3.1.-</ecNumber>
    </recommendedName>
</protein>
<evidence type="ECO:0000256" key="17">
    <source>
        <dbReference type="PIRSR" id="PIRSR006621-1"/>
    </source>
</evidence>
<comment type="similarity">
    <text evidence="16">Belongs to the dus family.</text>
</comment>
<dbReference type="GO" id="GO:0006397">
    <property type="term" value="P:mRNA processing"/>
    <property type="evidence" value="ECO:0007669"/>
    <property type="project" value="UniProtKB-KW"/>
</dbReference>
<gene>
    <name evidence="20" type="ORF">G210_3466</name>
</gene>
<feature type="binding site" evidence="18">
    <location>
        <begin position="241"/>
        <end position="242"/>
    </location>
    <ligand>
        <name>FMN</name>
        <dbReference type="ChEBI" id="CHEBI:58210"/>
    </ligand>
</feature>
<dbReference type="GO" id="GO:0050660">
    <property type="term" value="F:flavin adenine dinucleotide binding"/>
    <property type="evidence" value="ECO:0007669"/>
    <property type="project" value="InterPro"/>
</dbReference>
<evidence type="ECO:0000256" key="8">
    <source>
        <dbReference type="ARBA" id="ARBA00023027"/>
    </source>
</evidence>
<comment type="catalytic activity">
    <reaction evidence="10">
        <text>a 5,6-dihydrouridine in mRNA + NADP(+) = a uridine in mRNA + NADPH + H(+)</text>
        <dbReference type="Rhea" id="RHEA:69855"/>
        <dbReference type="Rhea" id="RHEA-COMP:14658"/>
        <dbReference type="Rhea" id="RHEA-COMP:17789"/>
        <dbReference type="ChEBI" id="CHEBI:15378"/>
        <dbReference type="ChEBI" id="CHEBI:57783"/>
        <dbReference type="ChEBI" id="CHEBI:58349"/>
        <dbReference type="ChEBI" id="CHEBI:65315"/>
        <dbReference type="ChEBI" id="CHEBI:74443"/>
    </reaction>
    <physiologicalReaction direction="right-to-left" evidence="10">
        <dbReference type="Rhea" id="RHEA:69857"/>
    </physiologicalReaction>
</comment>
<dbReference type="PANTHER" id="PTHR11082:SF31">
    <property type="entry name" value="TRNA-DIHYDROURIDINE(20A_20B) SYNTHASE [NAD(P)+]-LIKE"/>
    <property type="match status" value="1"/>
</dbReference>
<evidence type="ECO:0000256" key="3">
    <source>
        <dbReference type="ARBA" id="ARBA00022643"/>
    </source>
</evidence>
<evidence type="ECO:0000256" key="5">
    <source>
        <dbReference type="ARBA" id="ARBA00022694"/>
    </source>
</evidence>
<feature type="binding site" evidence="18">
    <location>
        <begin position="32"/>
        <end position="34"/>
    </location>
    <ligand>
        <name>FMN</name>
        <dbReference type="ChEBI" id="CHEBI:58210"/>
    </ligand>
</feature>
<dbReference type="InterPro" id="IPR035587">
    <property type="entry name" value="DUS-like_FMN-bd"/>
</dbReference>
<comment type="cofactor">
    <cofactor evidence="1 16 18">
        <name>FMN</name>
        <dbReference type="ChEBI" id="CHEBI:58210"/>
    </cofactor>
</comment>
<comment type="catalytic activity">
    <reaction evidence="9">
        <text>a 5,6-dihydrouridine in mRNA + NAD(+) = a uridine in mRNA + NADH + H(+)</text>
        <dbReference type="Rhea" id="RHEA:69851"/>
        <dbReference type="Rhea" id="RHEA-COMP:14658"/>
        <dbReference type="Rhea" id="RHEA-COMP:17789"/>
        <dbReference type="ChEBI" id="CHEBI:15378"/>
        <dbReference type="ChEBI" id="CHEBI:57540"/>
        <dbReference type="ChEBI" id="CHEBI:57945"/>
        <dbReference type="ChEBI" id="CHEBI:65315"/>
        <dbReference type="ChEBI" id="CHEBI:74443"/>
    </reaction>
    <physiologicalReaction direction="right-to-left" evidence="9">
        <dbReference type="Rhea" id="RHEA:69853"/>
    </physiologicalReaction>
</comment>
<evidence type="ECO:0000256" key="6">
    <source>
        <dbReference type="ARBA" id="ARBA00022857"/>
    </source>
</evidence>
<comment type="catalytic activity">
    <reaction evidence="11">
        <text>5,6-dihydrouridine(20b) in tRNA + NADP(+) = uridine(20b) in tRNA + NADPH + H(+)</text>
        <dbReference type="Rhea" id="RHEA:53356"/>
        <dbReference type="Rhea" id="RHEA-COMP:13537"/>
        <dbReference type="Rhea" id="RHEA-COMP:13538"/>
        <dbReference type="ChEBI" id="CHEBI:15378"/>
        <dbReference type="ChEBI" id="CHEBI:57783"/>
        <dbReference type="ChEBI" id="CHEBI:58349"/>
        <dbReference type="ChEBI" id="CHEBI:65315"/>
        <dbReference type="ChEBI" id="CHEBI:74443"/>
        <dbReference type="EC" id="1.3.1.90"/>
    </reaction>
    <physiologicalReaction direction="right-to-left" evidence="11">
        <dbReference type="Rhea" id="RHEA:53358"/>
    </physiologicalReaction>
</comment>
<comment type="catalytic activity">
    <reaction evidence="14">
        <text>5,6-dihydrouridine(20a) in tRNA + NADP(+) = uridine(20a) in tRNA + NADPH + H(+)</text>
        <dbReference type="Rhea" id="RHEA:53344"/>
        <dbReference type="Rhea" id="RHEA-COMP:13535"/>
        <dbReference type="Rhea" id="RHEA-COMP:13536"/>
        <dbReference type="ChEBI" id="CHEBI:15378"/>
        <dbReference type="ChEBI" id="CHEBI:57783"/>
        <dbReference type="ChEBI" id="CHEBI:58349"/>
        <dbReference type="ChEBI" id="CHEBI:65315"/>
        <dbReference type="ChEBI" id="CHEBI:74443"/>
        <dbReference type="EC" id="1.3.1.90"/>
    </reaction>
    <physiologicalReaction direction="right-to-left" evidence="14">
        <dbReference type="Rhea" id="RHEA:53346"/>
    </physiologicalReaction>
</comment>
<comment type="catalytic activity">
    <reaction evidence="12">
        <text>5,6-dihydrouridine(20a) in tRNA + NAD(+) = uridine(20a) in tRNA + NADH + H(+)</text>
        <dbReference type="Rhea" id="RHEA:53348"/>
        <dbReference type="Rhea" id="RHEA-COMP:13535"/>
        <dbReference type="Rhea" id="RHEA-COMP:13536"/>
        <dbReference type="ChEBI" id="CHEBI:15378"/>
        <dbReference type="ChEBI" id="CHEBI:57540"/>
        <dbReference type="ChEBI" id="CHEBI:57945"/>
        <dbReference type="ChEBI" id="CHEBI:65315"/>
        <dbReference type="ChEBI" id="CHEBI:74443"/>
        <dbReference type="EC" id="1.3.1.90"/>
    </reaction>
    <physiologicalReaction direction="right-to-left" evidence="12">
        <dbReference type="Rhea" id="RHEA:53350"/>
    </physiologicalReaction>
</comment>
<dbReference type="EC" id="1.3.1.-" evidence="16"/>
<keyword evidence="18" id="KW-0547">Nucleotide-binding</keyword>
<evidence type="ECO:0000256" key="4">
    <source>
        <dbReference type="ARBA" id="ARBA00022664"/>
    </source>
</evidence>
<evidence type="ECO:0000256" key="13">
    <source>
        <dbReference type="ARBA" id="ARBA00051932"/>
    </source>
</evidence>
<dbReference type="PANTHER" id="PTHR11082">
    <property type="entry name" value="TRNA-DIHYDROURIDINE SYNTHASE"/>
    <property type="match status" value="1"/>
</dbReference>
<proteinExistence type="inferred from homology"/>
<dbReference type="Proteomes" id="UP000011777">
    <property type="component" value="Unassembled WGS sequence"/>
</dbReference>
<keyword evidence="6" id="KW-0521">NADP</keyword>
<dbReference type="EMBL" id="AOGT01002057">
    <property type="protein sequence ID" value="EMG46283.1"/>
    <property type="molecule type" value="Genomic_DNA"/>
</dbReference>
<dbReference type="SUPFAM" id="SSF51395">
    <property type="entry name" value="FMN-linked oxidoreductases"/>
    <property type="match status" value="1"/>
</dbReference>
<dbReference type="GO" id="GO:0102267">
    <property type="term" value="F:tRNA-dihydrouridine20b synthase activity"/>
    <property type="evidence" value="ECO:0007669"/>
    <property type="project" value="UniProtKB-ARBA"/>
</dbReference>
<keyword evidence="7 16" id="KW-0560">Oxidoreductase</keyword>
<evidence type="ECO:0000256" key="14">
    <source>
        <dbReference type="ARBA" id="ARBA00052996"/>
    </source>
</evidence>
<keyword evidence="21" id="KW-1185">Reference proteome</keyword>
<dbReference type="FunFam" id="3.20.20.70:FF:000159">
    <property type="entry name" value="tRNA-dihydrouridine synthase 4"/>
    <property type="match status" value="1"/>
</dbReference>
<evidence type="ECO:0000256" key="11">
    <source>
        <dbReference type="ARBA" id="ARBA00050434"/>
    </source>
</evidence>
<comment type="similarity">
    <text evidence="15">Belongs to the Dus family. Dus4 subfamily.</text>
</comment>
<evidence type="ECO:0000256" key="12">
    <source>
        <dbReference type="ARBA" id="ARBA00051779"/>
    </source>
</evidence>
<dbReference type="Gene3D" id="3.20.20.70">
    <property type="entry name" value="Aldolase class I"/>
    <property type="match status" value="1"/>
</dbReference>
<keyword evidence="2 16" id="KW-0285">Flavoprotein</keyword>
<evidence type="ECO:0000256" key="18">
    <source>
        <dbReference type="PIRSR" id="PIRSR006621-2"/>
    </source>
</evidence>